<feature type="region of interest" description="Disordered" evidence="1">
    <location>
        <begin position="653"/>
        <end position="766"/>
    </location>
</feature>
<reference evidence="2" key="1">
    <citation type="submission" date="2021-06" db="EMBL/GenBank/DDBJ databases">
        <authorList>
            <person name="Kallberg Y."/>
            <person name="Tangrot J."/>
            <person name="Rosling A."/>
        </authorList>
    </citation>
    <scope>NUCLEOTIDE SEQUENCE</scope>
    <source>
        <strain evidence="2">IN212</strain>
    </source>
</reference>
<accession>A0A9N8ZBW6</accession>
<evidence type="ECO:0000313" key="3">
    <source>
        <dbReference type="Proteomes" id="UP000789396"/>
    </source>
</evidence>
<name>A0A9N8ZBW6_9GLOM</name>
<dbReference type="Proteomes" id="UP000789396">
    <property type="component" value="Unassembled WGS sequence"/>
</dbReference>
<evidence type="ECO:0000256" key="1">
    <source>
        <dbReference type="SAM" id="MobiDB-lite"/>
    </source>
</evidence>
<dbReference type="OrthoDB" id="2435045at2759"/>
<dbReference type="AlphaFoldDB" id="A0A9N8ZBW6"/>
<feature type="compositionally biased region" description="Polar residues" evidence="1">
    <location>
        <begin position="747"/>
        <end position="760"/>
    </location>
</feature>
<keyword evidence="3" id="KW-1185">Reference proteome</keyword>
<sequence>MTTTTTSLSKHIKILEGTKDTLTTLSLEQTSNDNQGLVKSPQEMNFSSLKEDENAKDEHSKDSKDEHSKDEHAKDEHTKDEHAKDEHPKDEHAKDENVKDENAKDENAEGEKQKSNLDRKTTIDKRLSTAVTEAMKADDAKVATKIENDGELVVKNDLNMSEITKYQVVLNNLHFALHEIVAVMESLTNVPEEEITCNVVHIASRSVSMLEQETRERLYKSIARFWDASQRTTAKINPNITFYLREIRCCLKKIKDDQTKLEYGYLILMERLVMEFPQPSESGNNHSLNLLEFCQEILDADVKKQLSAKAIELLLIIHELVDAVHGSKIEDHLNTWGVGKGKQRKLILDQIKVLREDKKKILKTIETARTDYEKDQIRQQSYNVATTYNIEQKVEIGSHVETQNVTNIENINTKIEKVETLNVENTTIERQFIENIENKVDVENQFVENVETKIENVNVNVGKSVDVENQLVENVDNIKNVENVEKVDNVGNVEKMNVENVNVEIKMDNVEYVENIETQYVETRVETQYIGTQNVENVKGTNAKIQNINVVEELDSQNLCVETIENVQTININNYETKNINEIKNNNEIKNYEVNNTTNVENINNEIITETIVQNTIIQQVVQPGERQSHWLDNVVAVIKDVEKRVLGVDGSNRKSLLFPNHDDNGKRRSTLFSDEAKRRSTLSTNDEAKRMSTLSTSDEAKRKSTSSNSDDEAKRSSTPPLSDDEAKRKSTTLSNDNDDEAKRKSTSLSNNDEVANNSTVKDENN</sequence>
<comment type="caution">
    <text evidence="2">The sequence shown here is derived from an EMBL/GenBank/DDBJ whole genome shotgun (WGS) entry which is preliminary data.</text>
</comment>
<evidence type="ECO:0000313" key="2">
    <source>
        <dbReference type="EMBL" id="CAG8488191.1"/>
    </source>
</evidence>
<dbReference type="EMBL" id="CAJVPZ010001268">
    <property type="protein sequence ID" value="CAG8488191.1"/>
    <property type="molecule type" value="Genomic_DNA"/>
</dbReference>
<feature type="compositionally biased region" description="Basic and acidic residues" evidence="1">
    <location>
        <begin position="49"/>
        <end position="121"/>
    </location>
</feature>
<gene>
    <name evidence="2" type="ORF">RFULGI_LOCUS1856</name>
</gene>
<protein>
    <submittedName>
        <fullName evidence="2">14330_t:CDS:1</fullName>
    </submittedName>
</protein>
<feature type="region of interest" description="Disordered" evidence="1">
    <location>
        <begin position="26"/>
        <end position="121"/>
    </location>
</feature>
<proteinExistence type="predicted"/>
<organism evidence="2 3">
    <name type="scientific">Racocetra fulgida</name>
    <dbReference type="NCBI Taxonomy" id="60492"/>
    <lineage>
        <taxon>Eukaryota</taxon>
        <taxon>Fungi</taxon>
        <taxon>Fungi incertae sedis</taxon>
        <taxon>Mucoromycota</taxon>
        <taxon>Glomeromycotina</taxon>
        <taxon>Glomeromycetes</taxon>
        <taxon>Diversisporales</taxon>
        <taxon>Gigasporaceae</taxon>
        <taxon>Racocetra</taxon>
    </lineage>
</organism>
<feature type="compositionally biased region" description="Polar residues" evidence="1">
    <location>
        <begin position="26"/>
        <end position="48"/>
    </location>
</feature>